<dbReference type="Pfam" id="PF00931">
    <property type="entry name" value="NB-ARC"/>
    <property type="match status" value="1"/>
</dbReference>
<feature type="domain" description="NB-ARC" evidence="9">
    <location>
        <begin position="282"/>
        <end position="442"/>
    </location>
</feature>
<dbReference type="GO" id="GO:0005524">
    <property type="term" value="F:ATP binding"/>
    <property type="evidence" value="ECO:0007669"/>
    <property type="project" value="UniProtKB-KW"/>
</dbReference>
<evidence type="ECO:0000256" key="7">
    <source>
        <dbReference type="SAM" id="MobiDB-lite"/>
    </source>
</evidence>
<gene>
    <name evidence="13" type="ORF">TRIUR3_26541</name>
</gene>
<keyword evidence="4" id="KW-0547">Nucleotide-binding</keyword>
<dbReference type="Gene3D" id="3.40.50.300">
    <property type="entry name" value="P-loop containing nucleotide triphosphate hydrolases"/>
    <property type="match status" value="1"/>
</dbReference>
<dbReference type="eggNOG" id="KOG4658">
    <property type="taxonomic scope" value="Eukaryota"/>
</dbReference>
<feature type="domain" description="R13L1/DRL21-like LRR repeat region" evidence="12">
    <location>
        <begin position="797"/>
        <end position="920"/>
    </location>
</feature>
<dbReference type="InterPro" id="IPR002182">
    <property type="entry name" value="NB-ARC"/>
</dbReference>
<dbReference type="InterPro" id="IPR041118">
    <property type="entry name" value="Rx_N"/>
</dbReference>
<dbReference type="InterPro" id="IPR058922">
    <property type="entry name" value="WHD_DRP"/>
</dbReference>
<dbReference type="GO" id="GO:0043531">
    <property type="term" value="F:ADP binding"/>
    <property type="evidence" value="ECO:0007669"/>
    <property type="project" value="InterPro"/>
</dbReference>
<dbReference type="InterPro" id="IPR036388">
    <property type="entry name" value="WH-like_DNA-bd_sf"/>
</dbReference>
<protein>
    <submittedName>
        <fullName evidence="13">Putative disease resistance protein RGA3</fullName>
    </submittedName>
</protein>
<dbReference type="PRINTS" id="PR00364">
    <property type="entry name" value="DISEASERSIST"/>
</dbReference>
<evidence type="ECO:0000256" key="4">
    <source>
        <dbReference type="ARBA" id="ARBA00022741"/>
    </source>
</evidence>
<dbReference type="PANTHER" id="PTHR36766">
    <property type="entry name" value="PLANT BROAD-SPECTRUM MILDEW RESISTANCE PROTEIN RPW8"/>
    <property type="match status" value="1"/>
</dbReference>
<organism evidence="13">
    <name type="scientific">Triticum urartu</name>
    <name type="common">Red wild einkorn</name>
    <name type="synonym">Crithodium urartu</name>
    <dbReference type="NCBI Taxonomy" id="4572"/>
    <lineage>
        <taxon>Eukaryota</taxon>
        <taxon>Viridiplantae</taxon>
        <taxon>Streptophyta</taxon>
        <taxon>Embryophyta</taxon>
        <taxon>Tracheophyta</taxon>
        <taxon>Spermatophyta</taxon>
        <taxon>Magnoliopsida</taxon>
        <taxon>Liliopsida</taxon>
        <taxon>Poales</taxon>
        <taxon>Poaceae</taxon>
        <taxon>BOP clade</taxon>
        <taxon>Pooideae</taxon>
        <taxon>Triticodae</taxon>
        <taxon>Triticeae</taxon>
        <taxon>Triticinae</taxon>
        <taxon>Triticum</taxon>
    </lineage>
</organism>
<proteinExistence type="inferred from homology"/>
<feature type="domain" description="Disease resistance N-terminal" evidence="10">
    <location>
        <begin position="12"/>
        <end position="92"/>
    </location>
</feature>
<evidence type="ECO:0000259" key="11">
    <source>
        <dbReference type="Pfam" id="PF23559"/>
    </source>
</evidence>
<evidence type="ECO:0000259" key="10">
    <source>
        <dbReference type="Pfam" id="PF18052"/>
    </source>
</evidence>
<dbReference type="EMBL" id="KD220438">
    <property type="protein sequence ID" value="EMS51404.1"/>
    <property type="molecule type" value="Genomic_DNA"/>
</dbReference>
<evidence type="ECO:0000256" key="8">
    <source>
        <dbReference type="SAM" id="SignalP"/>
    </source>
</evidence>
<evidence type="ECO:0000256" key="2">
    <source>
        <dbReference type="ARBA" id="ARBA00022614"/>
    </source>
</evidence>
<dbReference type="SUPFAM" id="SSF52058">
    <property type="entry name" value="L domain-like"/>
    <property type="match status" value="2"/>
</dbReference>
<keyword evidence="2" id="KW-0433">Leucine-rich repeat</keyword>
<keyword evidence="6" id="KW-0067">ATP-binding</keyword>
<evidence type="ECO:0000313" key="13">
    <source>
        <dbReference type="EMBL" id="EMS51404.1"/>
    </source>
</evidence>
<evidence type="ECO:0000256" key="6">
    <source>
        <dbReference type="ARBA" id="ARBA00022840"/>
    </source>
</evidence>
<evidence type="ECO:0000259" key="9">
    <source>
        <dbReference type="Pfam" id="PF00931"/>
    </source>
</evidence>
<dbReference type="InterPro" id="IPR027417">
    <property type="entry name" value="P-loop_NTPase"/>
</dbReference>
<dbReference type="STRING" id="4572.M7ZTH5"/>
<dbReference type="GO" id="GO:0006952">
    <property type="term" value="P:defense response"/>
    <property type="evidence" value="ECO:0007669"/>
    <property type="project" value="UniProtKB-KW"/>
</dbReference>
<keyword evidence="8" id="KW-0732">Signal</keyword>
<keyword evidence="3" id="KW-0677">Repeat</keyword>
<evidence type="ECO:0000256" key="5">
    <source>
        <dbReference type="ARBA" id="ARBA00022821"/>
    </source>
</evidence>
<keyword evidence="5" id="KW-0611">Plant defense</keyword>
<dbReference type="Pfam" id="PF23559">
    <property type="entry name" value="WHD_DRP"/>
    <property type="match status" value="1"/>
</dbReference>
<reference evidence="13" key="1">
    <citation type="journal article" date="2013" name="Nature">
        <title>Draft genome of the wheat A-genome progenitor Triticum urartu.</title>
        <authorList>
            <person name="Ling H.Q."/>
            <person name="Zhao S."/>
            <person name="Liu D."/>
            <person name="Wang J."/>
            <person name="Sun H."/>
            <person name="Zhang C."/>
            <person name="Fan H."/>
            <person name="Li D."/>
            <person name="Dong L."/>
            <person name="Tao Y."/>
            <person name="Gao C."/>
            <person name="Wu H."/>
            <person name="Li Y."/>
            <person name="Cui Y."/>
            <person name="Guo X."/>
            <person name="Zheng S."/>
            <person name="Wang B."/>
            <person name="Yu K."/>
            <person name="Liang Q."/>
            <person name="Yang W."/>
            <person name="Lou X."/>
            <person name="Chen J."/>
            <person name="Feng M."/>
            <person name="Jian J."/>
            <person name="Zhang X."/>
            <person name="Luo G."/>
            <person name="Jiang Y."/>
            <person name="Liu J."/>
            <person name="Wang Z."/>
            <person name="Sha Y."/>
            <person name="Zhang B."/>
            <person name="Wu H."/>
            <person name="Tang D."/>
            <person name="Shen Q."/>
            <person name="Xue P."/>
            <person name="Zou S."/>
            <person name="Wang X."/>
            <person name="Liu X."/>
            <person name="Wang F."/>
            <person name="Yang Y."/>
            <person name="An X."/>
            <person name="Dong Z."/>
            <person name="Zhang K."/>
            <person name="Zhang X."/>
            <person name="Luo M.C."/>
            <person name="Dvorak J."/>
            <person name="Tong Y."/>
            <person name="Wang J."/>
            <person name="Yang H."/>
            <person name="Li Z."/>
            <person name="Wang D."/>
            <person name="Zhang A."/>
            <person name="Wang J."/>
        </authorList>
    </citation>
    <scope>NUCLEOTIDE SEQUENCE</scope>
</reference>
<dbReference type="GO" id="GO:0051707">
    <property type="term" value="P:response to other organism"/>
    <property type="evidence" value="ECO:0007669"/>
    <property type="project" value="UniProtKB-ARBA"/>
</dbReference>
<accession>M7ZTH5</accession>
<dbReference type="PANTHER" id="PTHR36766:SF30">
    <property type="entry name" value="TIR-NBS TYPE DISEASE RESISTANCE PROTEIN-RELATED"/>
    <property type="match status" value="1"/>
</dbReference>
<dbReference type="Gene3D" id="3.80.10.10">
    <property type="entry name" value="Ribonuclease Inhibitor"/>
    <property type="match status" value="3"/>
</dbReference>
<dbReference type="Pfam" id="PF25019">
    <property type="entry name" value="LRR_R13L1-DRL21"/>
    <property type="match status" value="1"/>
</dbReference>
<sequence length="1619" mass="183422">MYTLVSAALWVVGKALAPVADGLLEAWGATKNLGLNIEALRMELLLVKATLELAASKQICGQAMEELLGKLRDSAQSAEDLLDELDYFRIHDELHGTCDAADHHAKGGVHDFAFNARHTAEAVGKKVSCCAWPRARQRSNVNSSLDPKANQESGSHVSSSSEPKANQEVSGCIPKLGKILPCSSSPNVRDEHSGQPTLTLCGAPQRETPMLGFNRVDVSEKMKLIVEQLQPVRKEVTKILQCCDHMAVLDITRNRPITSGQSIEPKLYGRDHIMDTIIHDMIKGKYHSKDLTVLPVVGPGGLGKTTLIQHIYKNQEVQNHFQVVIWVCVSLNFSLNKLLEEIKACIPRVEGEIDGRPEELIEQRLKSKRFLLVLDDMWEISNEDDWKRLLLPLKASQQKGSIILLTTRFPAIAKMVETQSHIELKGLESKEFRKLFLAFVFGDEPIINDHSFLLETGNKIMEKLKGSPLAAKTVGKLLRKGLNLSHWIKVLESKEWDKQTSVNDIMPALKLSYDYLPYQQQQCFSSAALFPEDHKYRTIELINLWIGLDILQPVGQNQTLEDIGLSNLSDLVAHGFFKKEETYGHYIMHDLLHDLALKVASHECLIVHHSNVGSIEIYPSIYHLVIIVNVDDTMSREIFKSQLRKLKTRLKVKRLHTLMLFGEMDESFANILGDFFKEANALRVLHLDNMPYSGETMLHDLPTLVHLRYVCLGTKYGREMHLPLPISRFYHLKILDLGSWYHILDLPKDLNNLAALRHFYTRSDNLHSHIHNVGKLKLLQELKVFRVNKESEGFEPSQLEHLTELRELGIYNLENIRTKEEAARAKLIEKNYLESLTLCWDGKGSNTEPRVEAAILESLQPHRYLQKLCIKGHKCPSCPTWLGTELVVEVLQSLHLSGVSWEYLPPLGKMWDLRKLVLENIAALKDFVIEQCFWRLIKLELVDMGSFEKWVPSQDTHHMFPLLQTLHIRNCPKLLELPFSNHTVCPSGQDWSTDWFPKLQELVIIRCPELLLVARIPWTKTLRYANIRDVKLLGVLEYNSQSCHLVNVTGKDEMHNLDQVLAFNKLAGLESMVLKRCPPLEWKQLVMLTSLKKLVFDSADALVGPLGVECDVEWQHPVERLDVQESCGASGKELTKLLTHLPRLSMLCIINCENITQLAVGVDLERTTSAASEVEQHKDEDGLLLFLANLSDSLRELRIRNCPEVALLDPPFNFFPALQSLERLQIFGSPKILPAGSPSCCCFPSSLQELDLWDVQGMGTLEPLSNLTSLTKLRLGNCRKDLRCKGLGPLLTARGKLRDLIVIGSPRFFAGWDPNPRRVQLQDELGQGQKLQQLGSFKLSTDDHMGLLAAPICSFLSYSLTHLRLSDNDKIERFTMEQEDALHLLTSLQRLDFGSFSKLQSLPAGLHKFTNLKKLGVMSCPGVRSLPKDGLPKSLQELDVSRCDNAELIQQCRGCSYVRSRRLLHTLYSNFDLHHSSKISWCTWLLSFVLLLGGMQFVKLSAELLPIRNYLLPFNFALSALSIKRLLSYLVSLLPWKKLPCILGHDLHSSDLEVIVPLHTKTYTVGSSCQLRSYFQPHENCTAQWMQLHLSSDLRLSLKGHYLFRLGISSYSENSLFIF</sequence>
<evidence type="ECO:0000259" key="12">
    <source>
        <dbReference type="Pfam" id="PF25019"/>
    </source>
</evidence>
<dbReference type="InterPro" id="IPR032675">
    <property type="entry name" value="LRR_dom_sf"/>
</dbReference>
<dbReference type="Pfam" id="PF18052">
    <property type="entry name" value="Rx_N"/>
    <property type="match status" value="1"/>
</dbReference>
<feature type="signal peptide" evidence="8">
    <location>
        <begin position="1"/>
        <end position="22"/>
    </location>
</feature>
<dbReference type="Gene3D" id="1.10.10.10">
    <property type="entry name" value="Winged helix-like DNA-binding domain superfamily/Winged helix DNA-binding domain"/>
    <property type="match status" value="1"/>
</dbReference>
<feature type="chain" id="PRO_5010837416" evidence="8">
    <location>
        <begin position="23"/>
        <end position="1619"/>
    </location>
</feature>
<comment type="similarity">
    <text evidence="1">Belongs to the disease resistance NB-LRR family.</text>
</comment>
<name>M7ZTH5_TRIUA</name>
<dbReference type="SUPFAM" id="SSF52540">
    <property type="entry name" value="P-loop containing nucleoside triphosphate hydrolases"/>
    <property type="match status" value="1"/>
</dbReference>
<dbReference type="InterPro" id="IPR056789">
    <property type="entry name" value="LRR_R13L1-DRL21"/>
</dbReference>
<evidence type="ECO:0000256" key="3">
    <source>
        <dbReference type="ARBA" id="ARBA00022737"/>
    </source>
</evidence>
<evidence type="ECO:0000256" key="1">
    <source>
        <dbReference type="ARBA" id="ARBA00008894"/>
    </source>
</evidence>
<feature type="domain" description="Disease resistance protein winged helix" evidence="11">
    <location>
        <begin position="529"/>
        <end position="596"/>
    </location>
</feature>
<feature type="region of interest" description="Disordered" evidence="7">
    <location>
        <begin position="140"/>
        <end position="168"/>
    </location>
</feature>